<name>A0A1S3D608_DIACI</name>
<protein>
    <submittedName>
        <fullName evidence="3">Uncharacterized transmembrane protein DDB_G0289901-like</fullName>
    </submittedName>
</protein>
<dbReference type="PaxDb" id="121845-A0A1S3D608"/>
<organism evidence="2 3">
    <name type="scientific">Diaphorina citri</name>
    <name type="common">Asian citrus psyllid</name>
    <dbReference type="NCBI Taxonomy" id="121845"/>
    <lineage>
        <taxon>Eukaryota</taxon>
        <taxon>Metazoa</taxon>
        <taxon>Ecdysozoa</taxon>
        <taxon>Arthropoda</taxon>
        <taxon>Hexapoda</taxon>
        <taxon>Insecta</taxon>
        <taxon>Pterygota</taxon>
        <taxon>Neoptera</taxon>
        <taxon>Paraneoptera</taxon>
        <taxon>Hemiptera</taxon>
        <taxon>Sternorrhyncha</taxon>
        <taxon>Psylloidea</taxon>
        <taxon>Psyllidae</taxon>
        <taxon>Diaphorininae</taxon>
        <taxon>Diaphorina</taxon>
    </lineage>
</organism>
<gene>
    <name evidence="3" type="primary">LOC103512174</name>
</gene>
<evidence type="ECO:0000313" key="2">
    <source>
        <dbReference type="Proteomes" id="UP000079169"/>
    </source>
</evidence>
<dbReference type="AlphaFoldDB" id="A0A1S3D608"/>
<dbReference type="KEGG" id="dci:103512174"/>
<evidence type="ECO:0000256" key="1">
    <source>
        <dbReference type="SAM" id="MobiDB-lite"/>
    </source>
</evidence>
<dbReference type="RefSeq" id="XP_008475152.1">
    <property type="nucleotide sequence ID" value="XM_008476930.3"/>
</dbReference>
<dbReference type="Proteomes" id="UP000079169">
    <property type="component" value="Unplaced"/>
</dbReference>
<sequence>MTLRDKRAYNEAYKTAAINTAAANTGAYNEAYKTAALNTAAANAGAYNTGAYNEAYKTAALNTAASNTGAYNEAYKAAAANTGAYNTAAYSASSTAGAYNDAYKSASVNIVASNNDAFKSSSAQTGAYNGAYKSADANTATSNFGAFNEGYKSAAINAAGSNSASQSSVNIATSNSGAYSDSYKAANTEASALNSGAYKLGAAFNQNPVNTNAAQSSFSAQSSSEAEKSASQVQQGFVRNVVSSGSVGSNLGSGRAVSSVSVSHDSTKSGGVASGFKSEVVHQTGSQPGGEFKTEIFTPGAKSEIVGHDSLRSLGQNEHVVLADQSSKVSSGIVNNQFSSVNSASVGSQASSVSNQAAFNVASDQAAGQFAQQYPGAPVLSSQYSPVYSIYYKDFNPAGAMPYASYPVYGMRPVEPPVHVLPPSVYQYDHNKV</sequence>
<dbReference type="GeneID" id="103512174"/>
<feature type="compositionally biased region" description="Low complexity" evidence="1">
    <location>
        <begin position="246"/>
        <end position="263"/>
    </location>
</feature>
<evidence type="ECO:0000313" key="3">
    <source>
        <dbReference type="RefSeq" id="XP_008475152.1"/>
    </source>
</evidence>
<keyword evidence="2" id="KW-1185">Reference proteome</keyword>
<feature type="region of interest" description="Disordered" evidence="1">
    <location>
        <begin position="246"/>
        <end position="275"/>
    </location>
</feature>
<accession>A0A1S3D608</accession>
<reference evidence="3" key="1">
    <citation type="submission" date="2025-08" db="UniProtKB">
        <authorList>
            <consortium name="RefSeq"/>
        </authorList>
    </citation>
    <scope>IDENTIFICATION</scope>
</reference>
<proteinExistence type="predicted"/>